<accession>A0ABW9UJ08</accession>
<evidence type="ECO:0000313" key="3">
    <source>
        <dbReference type="Proteomes" id="UP000467637"/>
    </source>
</evidence>
<feature type="transmembrane region" description="Helical" evidence="1">
    <location>
        <begin position="12"/>
        <end position="29"/>
    </location>
</feature>
<dbReference type="Proteomes" id="UP000467637">
    <property type="component" value="Unassembled WGS sequence"/>
</dbReference>
<protein>
    <submittedName>
        <fullName evidence="2">Uncharacterized protein</fullName>
    </submittedName>
</protein>
<evidence type="ECO:0000313" key="2">
    <source>
        <dbReference type="EMBL" id="MVQ39858.1"/>
    </source>
</evidence>
<reference evidence="2 3" key="1">
    <citation type="submission" date="2019-12" db="EMBL/GenBank/DDBJ databases">
        <authorList>
            <person name="Huq M.A."/>
        </authorList>
    </citation>
    <scope>NUCLEOTIDE SEQUENCE [LARGE SCALE GENOMIC DNA]</scope>
    <source>
        <strain evidence="2 3">MAH-34</strain>
    </source>
</reference>
<proteinExistence type="predicted"/>
<keyword evidence="3" id="KW-1185">Reference proteome</keyword>
<comment type="caution">
    <text evidence="2">The sequence shown here is derived from an EMBL/GenBank/DDBJ whole genome shotgun (WGS) entry which is preliminary data.</text>
</comment>
<name>A0ABW9UJ08_9BACL</name>
<sequence>MELIMVSKKERVIYITILGIVILFLFFPSPTANIEVRKHILFTGHPILAVTTELKNQGKRGSEGNLFYASDLSSSYIYVKKTRLGWIADKSGSGP</sequence>
<gene>
    <name evidence="2" type="ORF">GON05_35275</name>
</gene>
<evidence type="ECO:0000256" key="1">
    <source>
        <dbReference type="SAM" id="Phobius"/>
    </source>
</evidence>
<keyword evidence="1" id="KW-1133">Transmembrane helix</keyword>
<keyword evidence="1" id="KW-0812">Transmembrane</keyword>
<organism evidence="2 3">
    <name type="scientific">Paenibacillus anseongense</name>
    <dbReference type="NCBI Taxonomy" id="2682845"/>
    <lineage>
        <taxon>Bacteria</taxon>
        <taxon>Bacillati</taxon>
        <taxon>Bacillota</taxon>
        <taxon>Bacilli</taxon>
        <taxon>Bacillales</taxon>
        <taxon>Paenibacillaceae</taxon>
        <taxon>Paenibacillus</taxon>
    </lineage>
</organism>
<keyword evidence="1" id="KW-0472">Membrane</keyword>
<dbReference type="EMBL" id="WSEM01000039">
    <property type="protein sequence ID" value="MVQ39858.1"/>
    <property type="molecule type" value="Genomic_DNA"/>
</dbReference>